<feature type="transmembrane region" description="Helical" evidence="1">
    <location>
        <begin position="41"/>
        <end position="60"/>
    </location>
</feature>
<accession>A0A9X3UME7</accession>
<keyword evidence="1" id="KW-0472">Membrane</keyword>
<name>A0A9X3UME7_9HYPH</name>
<dbReference type="RefSeq" id="WP_267992884.1">
    <property type="nucleotide sequence ID" value="NZ_JAPJZI010000001.1"/>
</dbReference>
<dbReference type="Proteomes" id="UP001151234">
    <property type="component" value="Unassembled WGS sequence"/>
</dbReference>
<protein>
    <recommendedName>
        <fullName evidence="4">Transmembrane protein</fullName>
    </recommendedName>
</protein>
<evidence type="ECO:0000313" key="2">
    <source>
        <dbReference type="EMBL" id="MDA5401074.1"/>
    </source>
</evidence>
<feature type="transmembrane region" description="Helical" evidence="1">
    <location>
        <begin position="12"/>
        <end position="35"/>
    </location>
</feature>
<sequence length="153" mass="16489">MYQRETRLMAAAIILIGHFAIVAYGILMLVLFSPFQDIQKGIQVVLMASPVLAITAMAGLKHILSTATHKRRGKKVNAFYFSTVLGLPLVLIVSVLGLIYMVHHGIGNIGIEGLTLVLGAIETCFGAYIGLISDDLFGKQNDENRSSSDLSVA</sequence>
<comment type="caution">
    <text evidence="2">The sequence shown here is derived from an EMBL/GenBank/DDBJ whole genome shotgun (WGS) entry which is preliminary data.</text>
</comment>
<reference evidence="2" key="1">
    <citation type="submission" date="2022-11" db="EMBL/GenBank/DDBJ databases">
        <title>Draft genome sequence of Hoeflea poritis E7-10 and Hoeflea prorocentri PM5-8, separated from scleractinian coral Porites lutea and marine dinoflagellate.</title>
        <authorList>
            <person name="Zhang G."/>
            <person name="Wei Q."/>
            <person name="Cai L."/>
        </authorList>
    </citation>
    <scope>NUCLEOTIDE SEQUENCE</scope>
    <source>
        <strain evidence="2">PM5-8</strain>
    </source>
</reference>
<gene>
    <name evidence="2" type="ORF">OQ273_21045</name>
</gene>
<evidence type="ECO:0000256" key="1">
    <source>
        <dbReference type="SAM" id="Phobius"/>
    </source>
</evidence>
<evidence type="ECO:0000313" key="3">
    <source>
        <dbReference type="Proteomes" id="UP001151234"/>
    </source>
</evidence>
<organism evidence="2 3">
    <name type="scientific">Hoeflea prorocentri</name>
    <dbReference type="NCBI Taxonomy" id="1922333"/>
    <lineage>
        <taxon>Bacteria</taxon>
        <taxon>Pseudomonadati</taxon>
        <taxon>Pseudomonadota</taxon>
        <taxon>Alphaproteobacteria</taxon>
        <taxon>Hyphomicrobiales</taxon>
        <taxon>Rhizobiaceae</taxon>
        <taxon>Hoeflea</taxon>
    </lineage>
</organism>
<keyword evidence="1" id="KW-0812">Transmembrane</keyword>
<feature type="transmembrane region" description="Helical" evidence="1">
    <location>
        <begin position="109"/>
        <end position="131"/>
    </location>
</feature>
<dbReference type="AlphaFoldDB" id="A0A9X3UME7"/>
<proteinExistence type="predicted"/>
<evidence type="ECO:0008006" key="4">
    <source>
        <dbReference type="Google" id="ProtNLM"/>
    </source>
</evidence>
<keyword evidence="3" id="KW-1185">Reference proteome</keyword>
<keyword evidence="1" id="KW-1133">Transmembrane helix</keyword>
<feature type="transmembrane region" description="Helical" evidence="1">
    <location>
        <begin position="80"/>
        <end position="103"/>
    </location>
</feature>
<dbReference type="EMBL" id="JAPJZI010000001">
    <property type="protein sequence ID" value="MDA5401074.1"/>
    <property type="molecule type" value="Genomic_DNA"/>
</dbReference>